<name>A0AAV2ZMH6_PYXAD</name>
<proteinExistence type="predicted"/>
<evidence type="ECO:0000256" key="1">
    <source>
        <dbReference type="SAM" id="Phobius"/>
    </source>
</evidence>
<comment type="caution">
    <text evidence="2">The sequence shown here is derived from an EMBL/GenBank/DDBJ whole genome shotgun (WGS) entry which is preliminary data.</text>
</comment>
<sequence>MVNLSCSHFTLNPTDDYQTLPICHHMPAGVAHWIIITYICLWLGITLGMNSQKIVIAVLQSVSPLRGHRLKQALFLTKMRYTVIEVVVTVCISLPR</sequence>
<organism evidence="2 3">
    <name type="scientific">Pyxicephalus adspersus</name>
    <name type="common">African bullfrog</name>
    <dbReference type="NCBI Taxonomy" id="30357"/>
    <lineage>
        <taxon>Eukaryota</taxon>
        <taxon>Metazoa</taxon>
        <taxon>Chordata</taxon>
        <taxon>Craniata</taxon>
        <taxon>Vertebrata</taxon>
        <taxon>Euteleostomi</taxon>
        <taxon>Amphibia</taxon>
        <taxon>Batrachia</taxon>
        <taxon>Anura</taxon>
        <taxon>Neobatrachia</taxon>
        <taxon>Ranoidea</taxon>
        <taxon>Pyxicephalidae</taxon>
        <taxon>Pyxicephalinae</taxon>
        <taxon>Pyxicephalus</taxon>
    </lineage>
</organism>
<dbReference type="AlphaFoldDB" id="A0AAV2ZMH6"/>
<gene>
    <name evidence="2" type="ORF">GDO54_015225</name>
</gene>
<dbReference type="Proteomes" id="UP001181693">
    <property type="component" value="Unassembled WGS sequence"/>
</dbReference>
<keyword evidence="1" id="KW-0472">Membrane</keyword>
<keyword evidence="1" id="KW-0812">Transmembrane</keyword>
<accession>A0AAV2ZMH6</accession>
<feature type="transmembrane region" description="Helical" evidence="1">
    <location>
        <begin position="30"/>
        <end position="49"/>
    </location>
</feature>
<keyword evidence="1" id="KW-1133">Transmembrane helix</keyword>
<keyword evidence="3" id="KW-1185">Reference proteome</keyword>
<evidence type="ECO:0000313" key="2">
    <source>
        <dbReference type="EMBL" id="DBA19379.1"/>
    </source>
</evidence>
<evidence type="ECO:0000313" key="3">
    <source>
        <dbReference type="Proteomes" id="UP001181693"/>
    </source>
</evidence>
<dbReference type="EMBL" id="DYDO01000008">
    <property type="protein sequence ID" value="DBA19379.1"/>
    <property type="molecule type" value="Genomic_DNA"/>
</dbReference>
<protein>
    <submittedName>
        <fullName evidence="2">Uncharacterized protein</fullName>
    </submittedName>
</protein>
<reference evidence="2" key="1">
    <citation type="thesis" date="2020" institute="ProQuest LLC" country="789 East Eisenhower Parkway, Ann Arbor, MI, USA">
        <title>Comparative Genomics and Chromosome Evolution.</title>
        <authorList>
            <person name="Mudd A.B."/>
        </authorList>
    </citation>
    <scope>NUCLEOTIDE SEQUENCE</scope>
    <source>
        <strain evidence="2">1538</strain>
        <tissue evidence="2">Blood</tissue>
    </source>
</reference>